<dbReference type="InterPro" id="IPR018247">
    <property type="entry name" value="EF_Hand_1_Ca_BS"/>
</dbReference>
<reference evidence="4" key="1">
    <citation type="submission" date="2021-01" db="EMBL/GenBank/DDBJ databases">
        <authorList>
            <person name="Corre E."/>
            <person name="Pelletier E."/>
            <person name="Niang G."/>
            <person name="Scheremetjew M."/>
            <person name="Finn R."/>
            <person name="Kale V."/>
            <person name="Holt S."/>
            <person name="Cochrane G."/>
            <person name="Meng A."/>
            <person name="Brown T."/>
            <person name="Cohen L."/>
        </authorList>
    </citation>
    <scope>NUCLEOTIDE SEQUENCE</scope>
    <source>
        <strain evidence="4">CCMP3303</strain>
    </source>
</reference>
<dbReference type="Gene3D" id="1.10.238.10">
    <property type="entry name" value="EF-hand"/>
    <property type="match status" value="2"/>
</dbReference>
<feature type="region of interest" description="Disordered" evidence="2">
    <location>
        <begin position="312"/>
        <end position="334"/>
    </location>
</feature>
<dbReference type="PROSITE" id="PS50222">
    <property type="entry name" value="EF_HAND_2"/>
    <property type="match status" value="2"/>
</dbReference>
<evidence type="ECO:0000259" key="3">
    <source>
        <dbReference type="PROSITE" id="PS50222"/>
    </source>
</evidence>
<feature type="domain" description="EF-hand" evidence="3">
    <location>
        <begin position="240"/>
        <end position="275"/>
    </location>
</feature>
<dbReference type="Pfam" id="PF13202">
    <property type="entry name" value="EF-hand_5"/>
    <property type="match status" value="2"/>
</dbReference>
<accession>A0A7S0ARU7</accession>
<gene>
    <name evidence="4" type="ORF">MPOL1434_LOCUS6437</name>
</gene>
<evidence type="ECO:0000313" key="4">
    <source>
        <dbReference type="EMBL" id="CAD8371408.1"/>
    </source>
</evidence>
<protein>
    <recommendedName>
        <fullName evidence="3">EF-hand domain-containing protein</fullName>
    </recommendedName>
</protein>
<evidence type="ECO:0000256" key="2">
    <source>
        <dbReference type="SAM" id="MobiDB-lite"/>
    </source>
</evidence>
<dbReference type="PROSITE" id="PS00018">
    <property type="entry name" value="EF_HAND_1"/>
    <property type="match status" value="2"/>
</dbReference>
<feature type="region of interest" description="Disordered" evidence="2">
    <location>
        <begin position="198"/>
        <end position="222"/>
    </location>
</feature>
<organism evidence="4">
    <name type="scientific">Minutocellus polymorphus</name>
    <dbReference type="NCBI Taxonomy" id="265543"/>
    <lineage>
        <taxon>Eukaryota</taxon>
        <taxon>Sar</taxon>
        <taxon>Stramenopiles</taxon>
        <taxon>Ochrophyta</taxon>
        <taxon>Bacillariophyta</taxon>
        <taxon>Mediophyceae</taxon>
        <taxon>Cymatosirophycidae</taxon>
        <taxon>Cymatosirales</taxon>
        <taxon>Cymatosiraceae</taxon>
        <taxon>Minutocellus</taxon>
    </lineage>
</organism>
<evidence type="ECO:0000256" key="1">
    <source>
        <dbReference type="ARBA" id="ARBA00022837"/>
    </source>
</evidence>
<dbReference type="EMBL" id="HBEJ01010983">
    <property type="protein sequence ID" value="CAD8371408.1"/>
    <property type="molecule type" value="Transcribed_RNA"/>
</dbReference>
<feature type="domain" description="EF-hand" evidence="3">
    <location>
        <begin position="116"/>
        <end position="151"/>
    </location>
</feature>
<dbReference type="AlphaFoldDB" id="A0A7S0ARU7"/>
<keyword evidence="1" id="KW-0106">Calcium</keyword>
<proteinExistence type="predicted"/>
<sequence length="334" mass="36341">MMTFTKLRNVISTAFQASSRNLTVASAQSVAVVRSAVVPLTCGGTAAAPLSSVRAQRNNFSTGTKNMVGIRLDVQQNETASYSSTRAQGINFSTGTKKIVDIRRDEQRNIWDAYLLGSISADSVFRSLDLNKSGIINVEEINYFMESVHKAGVSEEAFDLLQKLGEDHALDAEEFERWLCMGTELRRVNPALEGILDNLDDSSSSDSSDDEEDSTATNAPSKMVDARRGLQQLVWETFLSTGEHGTDLFKMMDLNRNGRISVDEITYFIDSIGAEGVDVAKFDKLKALGEDHELNNKEFISWLTSATGIDPAGGDIGGGPVEDAGGEHSPVRDN</sequence>
<feature type="compositionally biased region" description="Basic and acidic residues" evidence="2">
    <location>
        <begin position="325"/>
        <end position="334"/>
    </location>
</feature>
<dbReference type="InterPro" id="IPR002048">
    <property type="entry name" value="EF_hand_dom"/>
</dbReference>
<dbReference type="InterPro" id="IPR011992">
    <property type="entry name" value="EF-hand-dom_pair"/>
</dbReference>
<dbReference type="SUPFAM" id="SSF47473">
    <property type="entry name" value="EF-hand"/>
    <property type="match status" value="1"/>
</dbReference>
<dbReference type="SMART" id="SM00054">
    <property type="entry name" value="EFh"/>
    <property type="match status" value="2"/>
</dbReference>
<dbReference type="GO" id="GO:0005509">
    <property type="term" value="F:calcium ion binding"/>
    <property type="evidence" value="ECO:0007669"/>
    <property type="project" value="InterPro"/>
</dbReference>
<name>A0A7S0ARU7_9STRA</name>